<sequence>MLPDCSRSPPNPFLTPAFHGRDSMKNSFWNLDHLIDAEFLDFAAAFDKTLNINPPPPSQSVDFQMRCSVRDLKEVLWKDQRGL</sequence>
<name>A0AAW1J0I3_POPJA</name>
<proteinExistence type="predicted"/>
<evidence type="ECO:0000313" key="1">
    <source>
        <dbReference type="EMBL" id="KAK9695981.1"/>
    </source>
</evidence>
<reference evidence="1 2" key="1">
    <citation type="journal article" date="2024" name="BMC Genomics">
        <title>De novo assembly and annotation of Popillia japonica's genome with initial clues to its potential as an invasive pest.</title>
        <authorList>
            <person name="Cucini C."/>
            <person name="Boschi S."/>
            <person name="Funari R."/>
            <person name="Cardaioli E."/>
            <person name="Iannotti N."/>
            <person name="Marturano G."/>
            <person name="Paoli F."/>
            <person name="Bruttini M."/>
            <person name="Carapelli A."/>
            <person name="Frati F."/>
            <person name="Nardi F."/>
        </authorList>
    </citation>
    <scope>NUCLEOTIDE SEQUENCE [LARGE SCALE GENOMIC DNA]</scope>
    <source>
        <strain evidence="1">DMR45628</strain>
    </source>
</reference>
<gene>
    <name evidence="1" type="ORF">QE152_g32200</name>
</gene>
<evidence type="ECO:0000313" key="2">
    <source>
        <dbReference type="Proteomes" id="UP001458880"/>
    </source>
</evidence>
<dbReference type="AlphaFoldDB" id="A0AAW1J0I3"/>
<accession>A0AAW1J0I3</accession>
<dbReference type="EMBL" id="JASPKY010000465">
    <property type="protein sequence ID" value="KAK9695981.1"/>
    <property type="molecule type" value="Genomic_DNA"/>
</dbReference>
<comment type="caution">
    <text evidence="1">The sequence shown here is derived from an EMBL/GenBank/DDBJ whole genome shotgun (WGS) entry which is preliminary data.</text>
</comment>
<organism evidence="1 2">
    <name type="scientific">Popillia japonica</name>
    <name type="common">Japanese beetle</name>
    <dbReference type="NCBI Taxonomy" id="7064"/>
    <lineage>
        <taxon>Eukaryota</taxon>
        <taxon>Metazoa</taxon>
        <taxon>Ecdysozoa</taxon>
        <taxon>Arthropoda</taxon>
        <taxon>Hexapoda</taxon>
        <taxon>Insecta</taxon>
        <taxon>Pterygota</taxon>
        <taxon>Neoptera</taxon>
        <taxon>Endopterygota</taxon>
        <taxon>Coleoptera</taxon>
        <taxon>Polyphaga</taxon>
        <taxon>Scarabaeiformia</taxon>
        <taxon>Scarabaeidae</taxon>
        <taxon>Rutelinae</taxon>
        <taxon>Popillia</taxon>
    </lineage>
</organism>
<keyword evidence="2" id="KW-1185">Reference proteome</keyword>
<protein>
    <submittedName>
        <fullName evidence="1">Uncharacterized protein</fullName>
    </submittedName>
</protein>
<dbReference type="Proteomes" id="UP001458880">
    <property type="component" value="Unassembled WGS sequence"/>
</dbReference>